<name>A0A5B6TDC2_9BACT</name>
<dbReference type="Proteomes" id="UP000324133">
    <property type="component" value="Unassembled WGS sequence"/>
</dbReference>
<evidence type="ECO:0000313" key="3">
    <source>
        <dbReference type="EMBL" id="KAA3437901.1"/>
    </source>
</evidence>
<reference evidence="3 4" key="1">
    <citation type="submission" date="2019-07" db="EMBL/GenBank/DDBJ databases">
        <title>Rufibacter sp. nov., isolated from lake sediment.</title>
        <authorList>
            <person name="Qu J.-H."/>
        </authorList>
    </citation>
    <scope>NUCLEOTIDE SEQUENCE [LARGE SCALE GENOMIC DNA]</scope>
    <source>
        <strain evidence="3 4">NBS58-1</strain>
    </source>
</reference>
<evidence type="ECO:0000256" key="2">
    <source>
        <dbReference type="SAM" id="SignalP"/>
    </source>
</evidence>
<gene>
    <name evidence="3" type="ORF">FOA19_11495</name>
</gene>
<protein>
    <recommendedName>
        <fullName evidence="5">Entericidin</fullName>
    </recommendedName>
</protein>
<accession>A0A5B6TDC2</accession>
<keyword evidence="2" id="KW-0732">Signal</keyword>
<feature type="chain" id="PRO_5023143662" description="Entericidin" evidence="2">
    <location>
        <begin position="22"/>
        <end position="65"/>
    </location>
</feature>
<evidence type="ECO:0008006" key="5">
    <source>
        <dbReference type="Google" id="ProtNLM"/>
    </source>
</evidence>
<dbReference type="EMBL" id="VKKY01000002">
    <property type="protein sequence ID" value="KAA3437901.1"/>
    <property type="molecule type" value="Genomic_DNA"/>
</dbReference>
<dbReference type="AlphaFoldDB" id="A0A5B6TDC2"/>
<organism evidence="3 4">
    <name type="scientific">Rufibacter hautae</name>
    <dbReference type="NCBI Taxonomy" id="2595005"/>
    <lineage>
        <taxon>Bacteria</taxon>
        <taxon>Pseudomonadati</taxon>
        <taxon>Bacteroidota</taxon>
        <taxon>Cytophagia</taxon>
        <taxon>Cytophagales</taxon>
        <taxon>Hymenobacteraceae</taxon>
        <taxon>Rufibacter</taxon>
    </lineage>
</organism>
<sequence length="65" mass="6615">MKKTIFTNLLALTLAGGLLTACSEKAPAEKTGTTNTEDMVEGVDGGLDSLNLPDSSATTTGGEQQ</sequence>
<dbReference type="RefSeq" id="WP_149090964.1">
    <property type="nucleotide sequence ID" value="NZ_VKKY01000002.1"/>
</dbReference>
<evidence type="ECO:0000313" key="4">
    <source>
        <dbReference type="Proteomes" id="UP000324133"/>
    </source>
</evidence>
<proteinExistence type="predicted"/>
<dbReference type="PROSITE" id="PS51257">
    <property type="entry name" value="PROKAR_LIPOPROTEIN"/>
    <property type="match status" value="1"/>
</dbReference>
<feature type="signal peptide" evidence="2">
    <location>
        <begin position="1"/>
        <end position="21"/>
    </location>
</feature>
<keyword evidence="4" id="KW-1185">Reference proteome</keyword>
<comment type="caution">
    <text evidence="3">The sequence shown here is derived from an EMBL/GenBank/DDBJ whole genome shotgun (WGS) entry which is preliminary data.</text>
</comment>
<evidence type="ECO:0000256" key="1">
    <source>
        <dbReference type="SAM" id="MobiDB-lite"/>
    </source>
</evidence>
<dbReference type="OrthoDB" id="894375at2"/>
<feature type="region of interest" description="Disordered" evidence="1">
    <location>
        <begin position="28"/>
        <end position="65"/>
    </location>
</feature>
<feature type="compositionally biased region" description="Polar residues" evidence="1">
    <location>
        <begin position="52"/>
        <end position="65"/>
    </location>
</feature>